<name>A0A5J4V1B7_9EUKA</name>
<feature type="compositionally biased region" description="Low complexity" evidence="1">
    <location>
        <begin position="44"/>
        <end position="68"/>
    </location>
</feature>
<reference evidence="2 3" key="1">
    <citation type="submission" date="2019-03" db="EMBL/GenBank/DDBJ databases">
        <title>Single cell metagenomics reveals metabolic interactions within the superorganism composed of flagellate Streblomastix strix and complex community of Bacteroidetes bacteria on its surface.</title>
        <authorList>
            <person name="Treitli S.C."/>
            <person name="Kolisko M."/>
            <person name="Husnik F."/>
            <person name="Keeling P."/>
            <person name="Hampl V."/>
        </authorList>
    </citation>
    <scope>NUCLEOTIDE SEQUENCE [LARGE SCALE GENOMIC DNA]</scope>
    <source>
        <strain evidence="2">ST1C</strain>
    </source>
</reference>
<evidence type="ECO:0000313" key="2">
    <source>
        <dbReference type="EMBL" id="KAA6376253.1"/>
    </source>
</evidence>
<dbReference type="Proteomes" id="UP000324800">
    <property type="component" value="Unassembled WGS sequence"/>
</dbReference>
<feature type="region of interest" description="Disordered" evidence="1">
    <location>
        <begin position="170"/>
        <end position="189"/>
    </location>
</feature>
<dbReference type="AlphaFoldDB" id="A0A5J4V1B7"/>
<dbReference type="EMBL" id="SNRW01010658">
    <property type="protein sequence ID" value="KAA6376253.1"/>
    <property type="molecule type" value="Genomic_DNA"/>
</dbReference>
<feature type="region of interest" description="Disordered" evidence="1">
    <location>
        <begin position="35"/>
        <end position="68"/>
    </location>
</feature>
<organism evidence="2 3">
    <name type="scientific">Streblomastix strix</name>
    <dbReference type="NCBI Taxonomy" id="222440"/>
    <lineage>
        <taxon>Eukaryota</taxon>
        <taxon>Metamonada</taxon>
        <taxon>Preaxostyla</taxon>
        <taxon>Oxymonadida</taxon>
        <taxon>Streblomastigidae</taxon>
        <taxon>Streblomastix</taxon>
    </lineage>
</organism>
<protein>
    <submittedName>
        <fullName evidence="2">Uncharacterized protein</fullName>
    </submittedName>
</protein>
<accession>A0A5J4V1B7</accession>
<evidence type="ECO:0000256" key="1">
    <source>
        <dbReference type="SAM" id="MobiDB-lite"/>
    </source>
</evidence>
<sequence>MMQDVERLIQQELQQQFNQQQQYLQSQGIVKLDHYIPGSKDKSSSPQQQQEYGSISPSSSPTSQQQPPEFQISKNKLIPSFNRIQSRFRLTNYPFSFYQSTNPKKQYSNQLNIDRVAGIFNAVKGIRQITSILHYLYNSRFDFIDQHQRMDIERLWMSLFLTKIKKDSERNKQQTKESMNETENQKEVYKGTRKERTVLQQQQYLYQVYLKELETNYEKKDYSIAESIRERDYWEQFNIIDCIGNVVG</sequence>
<evidence type="ECO:0000313" key="3">
    <source>
        <dbReference type="Proteomes" id="UP000324800"/>
    </source>
</evidence>
<proteinExistence type="predicted"/>
<comment type="caution">
    <text evidence="2">The sequence shown here is derived from an EMBL/GenBank/DDBJ whole genome shotgun (WGS) entry which is preliminary data.</text>
</comment>
<gene>
    <name evidence="2" type="ORF">EZS28_028220</name>
</gene>